<dbReference type="EMBL" id="JAPDRP010000006">
    <property type="protein sequence ID" value="KAJ9646372.1"/>
    <property type="molecule type" value="Genomic_DNA"/>
</dbReference>
<evidence type="ECO:0000313" key="2">
    <source>
        <dbReference type="Proteomes" id="UP001172680"/>
    </source>
</evidence>
<comment type="caution">
    <text evidence="1">The sequence shown here is derived from an EMBL/GenBank/DDBJ whole genome shotgun (WGS) entry which is preliminary data.</text>
</comment>
<keyword evidence="2" id="KW-1185">Reference proteome</keyword>
<gene>
    <name evidence="1" type="ORF">H2199_002421</name>
</gene>
<dbReference type="Proteomes" id="UP001172680">
    <property type="component" value="Unassembled WGS sequence"/>
</dbReference>
<sequence>MFAGFTFEAASRHPSTMHAPSMYTEALVSPTSSPCAWTVPNRPHTPAADSMTDLAQRFDQYNLGYSQRTQFDPPTPPNEEDLQMEFQYPSQSQSTVASNSSRDSIRAQRQRHTRMQCDSLHIRSISSLVERMVDAGEQCRICSRSGSSDDAIDSSSEEGDDSDDVRTLRRVSTSAVPSHGLKYKRSSDLFNTQAGVAKEIRFRRERPRNRAGRNPAPNTAIAIFSHAESASKVLKASPLRFTLERVSGEEATRDQDDNVLEDNTDDAEFVTGRGSGRTDAEELVRPSTLLHSSAGEGKWGSFGQSQSVAVPDQPPPEPSSSDPSHTAADTSDLPTTDPNPAEEHAPSAKEFKLIADVSTMDHRKYLELSPYYYGFNIRKSLITDDLAKSVPLRGLSEINPKNTETPVRKAQRRAAEVANRKTLRQLWQIGMKRKEEAPPTSEAYESPSI</sequence>
<accession>A0ACC2ZG36</accession>
<name>A0ACC2ZG36_9PEZI</name>
<evidence type="ECO:0000313" key="1">
    <source>
        <dbReference type="EMBL" id="KAJ9646372.1"/>
    </source>
</evidence>
<proteinExistence type="predicted"/>
<organism evidence="1 2">
    <name type="scientific">Coniosporium tulheliwenetii</name>
    <dbReference type="NCBI Taxonomy" id="3383036"/>
    <lineage>
        <taxon>Eukaryota</taxon>
        <taxon>Fungi</taxon>
        <taxon>Dikarya</taxon>
        <taxon>Ascomycota</taxon>
        <taxon>Pezizomycotina</taxon>
        <taxon>Dothideomycetes</taxon>
        <taxon>Dothideomycetes incertae sedis</taxon>
        <taxon>Coniosporium</taxon>
    </lineage>
</organism>
<protein>
    <submittedName>
        <fullName evidence="1">Uncharacterized protein</fullName>
    </submittedName>
</protein>
<reference evidence="1" key="1">
    <citation type="submission" date="2022-10" db="EMBL/GenBank/DDBJ databases">
        <title>Culturing micro-colonial fungi from biological soil crusts in the Mojave desert and describing Neophaeococcomyces mojavensis, and introducing the new genera and species Taxawa tesnikishii.</title>
        <authorList>
            <person name="Kurbessoian T."/>
            <person name="Stajich J.E."/>
        </authorList>
    </citation>
    <scope>NUCLEOTIDE SEQUENCE</scope>
    <source>
        <strain evidence="1">JES_115</strain>
    </source>
</reference>